<evidence type="ECO:0000256" key="4">
    <source>
        <dbReference type="SAM" id="Phobius"/>
    </source>
</evidence>
<evidence type="ECO:0000256" key="2">
    <source>
        <dbReference type="ARBA" id="ARBA00022692"/>
    </source>
</evidence>
<dbReference type="InterPro" id="IPR036179">
    <property type="entry name" value="Ig-like_dom_sf"/>
</dbReference>
<evidence type="ECO:0000313" key="7">
    <source>
        <dbReference type="EMBL" id="KAI1890613.1"/>
    </source>
</evidence>
<dbReference type="InterPro" id="IPR013106">
    <property type="entry name" value="Ig_V-set"/>
</dbReference>
<keyword evidence="5" id="KW-0732">Signal</keyword>
<dbReference type="PANTHER" id="PTHR11860">
    <property type="entry name" value="POLYMERIC-IMMUNOGLOBULIN RECEPTOR"/>
    <property type="match status" value="1"/>
</dbReference>
<feature type="transmembrane region" description="Helical" evidence="4">
    <location>
        <begin position="175"/>
        <end position="202"/>
    </location>
</feature>
<protein>
    <recommendedName>
        <fullName evidence="6">Immunoglobulin V-set domain-containing protein</fullName>
    </recommendedName>
</protein>
<comment type="subcellular location">
    <subcellularLocation>
        <location evidence="1">Membrane</location>
    </subcellularLocation>
</comment>
<dbReference type="GO" id="GO:0005886">
    <property type="term" value="C:plasma membrane"/>
    <property type="evidence" value="ECO:0007669"/>
    <property type="project" value="TreeGrafter"/>
</dbReference>
<dbReference type="Proteomes" id="UP000829720">
    <property type="component" value="Unassembled WGS sequence"/>
</dbReference>
<dbReference type="EMBL" id="JAERUA010000014">
    <property type="protein sequence ID" value="KAI1890613.1"/>
    <property type="molecule type" value="Genomic_DNA"/>
</dbReference>
<feature type="signal peptide" evidence="5">
    <location>
        <begin position="1"/>
        <end position="20"/>
    </location>
</feature>
<gene>
    <name evidence="7" type="ORF">AGOR_G00155470</name>
</gene>
<feature type="chain" id="PRO_5035717229" description="Immunoglobulin V-set domain-containing protein" evidence="5">
    <location>
        <begin position="21"/>
        <end position="276"/>
    </location>
</feature>
<dbReference type="GO" id="GO:0004888">
    <property type="term" value="F:transmembrane signaling receptor activity"/>
    <property type="evidence" value="ECO:0007669"/>
    <property type="project" value="TreeGrafter"/>
</dbReference>
<evidence type="ECO:0000256" key="1">
    <source>
        <dbReference type="ARBA" id="ARBA00004370"/>
    </source>
</evidence>
<evidence type="ECO:0000313" key="8">
    <source>
        <dbReference type="Proteomes" id="UP000829720"/>
    </source>
</evidence>
<keyword evidence="2 4" id="KW-0812">Transmembrane</keyword>
<dbReference type="SUPFAM" id="SSF48726">
    <property type="entry name" value="Immunoglobulin"/>
    <property type="match status" value="1"/>
</dbReference>
<comment type="caution">
    <text evidence="7">The sequence shown here is derived from an EMBL/GenBank/DDBJ whole genome shotgun (WGS) entry which is preliminary data.</text>
</comment>
<dbReference type="Pfam" id="PF07686">
    <property type="entry name" value="V-set"/>
    <property type="match status" value="1"/>
</dbReference>
<dbReference type="Gene3D" id="2.60.40.10">
    <property type="entry name" value="Immunoglobulins"/>
    <property type="match status" value="1"/>
</dbReference>
<name>A0A8T3CZ54_9TELE</name>
<evidence type="ECO:0000256" key="5">
    <source>
        <dbReference type="SAM" id="SignalP"/>
    </source>
</evidence>
<dbReference type="InterPro" id="IPR050671">
    <property type="entry name" value="CD300_family_receptors"/>
</dbReference>
<feature type="domain" description="Immunoglobulin V-set" evidence="6">
    <location>
        <begin position="23"/>
        <end position="108"/>
    </location>
</feature>
<organism evidence="7 8">
    <name type="scientific">Albula goreensis</name>
    <dbReference type="NCBI Taxonomy" id="1534307"/>
    <lineage>
        <taxon>Eukaryota</taxon>
        <taxon>Metazoa</taxon>
        <taxon>Chordata</taxon>
        <taxon>Craniata</taxon>
        <taxon>Vertebrata</taxon>
        <taxon>Euteleostomi</taxon>
        <taxon>Actinopterygii</taxon>
        <taxon>Neopterygii</taxon>
        <taxon>Teleostei</taxon>
        <taxon>Albuliformes</taxon>
        <taxon>Albulidae</taxon>
        <taxon>Albula</taxon>
    </lineage>
</organism>
<keyword evidence="3 4" id="KW-0472">Membrane</keyword>
<accession>A0A8T3CZ54</accession>
<sequence>MELFLVMTLLSGIQIKAIWGANNVRGHEHESLTFCCGYDEDYISNAKYFCKVERFKQCRTSSLSFNLRKSRISLMDNRRNRSFCITMKNLTVQDSGLYWFAIIRHNKSPQVVPVRINVEVRPVIPTKSSAEITTKAAATITDMTSMEPTNFSLHTVVKPFQNESSSQKKETGFDWSGWLDILSILGISTGLLLLILCFALILTEAWRRARCIQQIEAKRDRLKSFEDVTEIMYAEVMSRRSSQALCDLNTYVNLSYDSNAQEVPPGGSTEYAAIKN</sequence>
<keyword evidence="4" id="KW-1133">Transmembrane helix</keyword>
<evidence type="ECO:0000259" key="6">
    <source>
        <dbReference type="Pfam" id="PF07686"/>
    </source>
</evidence>
<dbReference type="OrthoDB" id="9805957at2759"/>
<evidence type="ECO:0000256" key="3">
    <source>
        <dbReference type="ARBA" id="ARBA00023136"/>
    </source>
</evidence>
<reference evidence="7" key="1">
    <citation type="submission" date="2021-01" db="EMBL/GenBank/DDBJ databases">
        <authorList>
            <person name="Zahm M."/>
            <person name="Roques C."/>
            <person name="Cabau C."/>
            <person name="Klopp C."/>
            <person name="Donnadieu C."/>
            <person name="Jouanno E."/>
            <person name="Lampietro C."/>
            <person name="Louis A."/>
            <person name="Herpin A."/>
            <person name="Echchiki A."/>
            <person name="Berthelot C."/>
            <person name="Parey E."/>
            <person name="Roest-Crollius H."/>
            <person name="Braasch I."/>
            <person name="Postlethwait J."/>
            <person name="Bobe J."/>
            <person name="Montfort J."/>
            <person name="Bouchez O."/>
            <person name="Begum T."/>
            <person name="Mejri S."/>
            <person name="Adams A."/>
            <person name="Chen W.-J."/>
            <person name="Guiguen Y."/>
        </authorList>
    </citation>
    <scope>NUCLEOTIDE SEQUENCE</scope>
    <source>
        <tissue evidence="7">Blood</tissue>
    </source>
</reference>
<proteinExistence type="predicted"/>
<keyword evidence="8" id="KW-1185">Reference proteome</keyword>
<dbReference type="PANTHER" id="PTHR11860:SF87">
    <property type="entry name" value="CMRF35-LIKE MOLECULE 8"/>
    <property type="match status" value="1"/>
</dbReference>
<dbReference type="InterPro" id="IPR013783">
    <property type="entry name" value="Ig-like_fold"/>
</dbReference>
<dbReference type="AlphaFoldDB" id="A0A8T3CZ54"/>